<organism evidence="1 2">
    <name type="scientific">Aldrovandia affinis</name>
    <dbReference type="NCBI Taxonomy" id="143900"/>
    <lineage>
        <taxon>Eukaryota</taxon>
        <taxon>Metazoa</taxon>
        <taxon>Chordata</taxon>
        <taxon>Craniata</taxon>
        <taxon>Vertebrata</taxon>
        <taxon>Euteleostomi</taxon>
        <taxon>Actinopterygii</taxon>
        <taxon>Neopterygii</taxon>
        <taxon>Teleostei</taxon>
        <taxon>Notacanthiformes</taxon>
        <taxon>Halosauridae</taxon>
        <taxon>Aldrovandia</taxon>
    </lineage>
</organism>
<name>A0AAD7RJU3_9TELE</name>
<dbReference type="Proteomes" id="UP001221898">
    <property type="component" value="Unassembled WGS sequence"/>
</dbReference>
<comment type="caution">
    <text evidence="1">The sequence shown here is derived from an EMBL/GenBank/DDBJ whole genome shotgun (WGS) entry which is preliminary data.</text>
</comment>
<evidence type="ECO:0000313" key="2">
    <source>
        <dbReference type="Proteomes" id="UP001221898"/>
    </source>
</evidence>
<gene>
    <name evidence="1" type="ORF">AAFF_G00189310</name>
</gene>
<evidence type="ECO:0000313" key="1">
    <source>
        <dbReference type="EMBL" id="KAJ8385405.1"/>
    </source>
</evidence>
<dbReference type="AlphaFoldDB" id="A0AAD7RJU3"/>
<reference evidence="1" key="1">
    <citation type="journal article" date="2023" name="Science">
        <title>Genome structures resolve the early diversification of teleost fishes.</title>
        <authorList>
            <person name="Parey E."/>
            <person name="Louis A."/>
            <person name="Montfort J."/>
            <person name="Bouchez O."/>
            <person name="Roques C."/>
            <person name="Iampietro C."/>
            <person name="Lluch J."/>
            <person name="Castinel A."/>
            <person name="Donnadieu C."/>
            <person name="Desvignes T."/>
            <person name="Floi Bucao C."/>
            <person name="Jouanno E."/>
            <person name="Wen M."/>
            <person name="Mejri S."/>
            <person name="Dirks R."/>
            <person name="Jansen H."/>
            <person name="Henkel C."/>
            <person name="Chen W.J."/>
            <person name="Zahm M."/>
            <person name="Cabau C."/>
            <person name="Klopp C."/>
            <person name="Thompson A.W."/>
            <person name="Robinson-Rechavi M."/>
            <person name="Braasch I."/>
            <person name="Lecointre G."/>
            <person name="Bobe J."/>
            <person name="Postlethwait J.H."/>
            <person name="Berthelot C."/>
            <person name="Roest Crollius H."/>
            <person name="Guiguen Y."/>
        </authorList>
    </citation>
    <scope>NUCLEOTIDE SEQUENCE</scope>
    <source>
        <strain evidence="1">NC1722</strain>
    </source>
</reference>
<sequence length="101" mass="10945">MERRPVPLSLDSFAVLIPLRATPTGQPSAKGTKSALMRAAVERNEVASRMTPVVLAAVKEVWRGSRNSITRLQGTNIIESRRKGYKSLGCKLSLPMPGDGI</sequence>
<protein>
    <submittedName>
        <fullName evidence="1">Uncharacterized protein</fullName>
    </submittedName>
</protein>
<proteinExistence type="predicted"/>
<keyword evidence="2" id="KW-1185">Reference proteome</keyword>
<dbReference type="EMBL" id="JAINUG010000251">
    <property type="protein sequence ID" value="KAJ8385405.1"/>
    <property type="molecule type" value="Genomic_DNA"/>
</dbReference>
<accession>A0AAD7RJU3</accession>